<proteinExistence type="predicted"/>
<protein>
    <submittedName>
        <fullName evidence="2">Uncharacterized protein</fullName>
    </submittedName>
</protein>
<comment type="caution">
    <text evidence="2">The sequence shown here is derived from an EMBL/GenBank/DDBJ whole genome shotgun (WGS) entry which is preliminary data.</text>
</comment>
<feature type="compositionally biased region" description="Basic residues" evidence="1">
    <location>
        <begin position="80"/>
        <end position="93"/>
    </location>
</feature>
<dbReference type="AlphaFoldDB" id="A0A4U5LP17"/>
<name>A0A4U5LP17_STECR</name>
<evidence type="ECO:0000313" key="3">
    <source>
        <dbReference type="Proteomes" id="UP000298663"/>
    </source>
</evidence>
<keyword evidence="3" id="KW-1185">Reference proteome</keyword>
<evidence type="ECO:0000313" key="2">
    <source>
        <dbReference type="EMBL" id="TKR57648.1"/>
    </source>
</evidence>
<dbReference type="Proteomes" id="UP000298663">
    <property type="component" value="Unassembled WGS sequence"/>
</dbReference>
<reference evidence="2 3" key="1">
    <citation type="journal article" date="2015" name="Genome Biol.">
        <title>Comparative genomics of Steinernema reveals deeply conserved gene regulatory networks.</title>
        <authorList>
            <person name="Dillman A.R."/>
            <person name="Macchietto M."/>
            <person name="Porter C.F."/>
            <person name="Rogers A."/>
            <person name="Williams B."/>
            <person name="Antoshechkin I."/>
            <person name="Lee M.M."/>
            <person name="Goodwin Z."/>
            <person name="Lu X."/>
            <person name="Lewis E.E."/>
            <person name="Goodrich-Blair H."/>
            <person name="Stock S.P."/>
            <person name="Adams B.J."/>
            <person name="Sternberg P.W."/>
            <person name="Mortazavi A."/>
        </authorList>
    </citation>
    <scope>NUCLEOTIDE SEQUENCE [LARGE SCALE GENOMIC DNA]</scope>
    <source>
        <strain evidence="2 3">ALL</strain>
    </source>
</reference>
<evidence type="ECO:0000256" key="1">
    <source>
        <dbReference type="SAM" id="MobiDB-lite"/>
    </source>
</evidence>
<organism evidence="2 3">
    <name type="scientific">Steinernema carpocapsae</name>
    <name type="common">Entomopathogenic nematode</name>
    <dbReference type="NCBI Taxonomy" id="34508"/>
    <lineage>
        <taxon>Eukaryota</taxon>
        <taxon>Metazoa</taxon>
        <taxon>Ecdysozoa</taxon>
        <taxon>Nematoda</taxon>
        <taxon>Chromadorea</taxon>
        <taxon>Rhabditida</taxon>
        <taxon>Tylenchina</taxon>
        <taxon>Panagrolaimomorpha</taxon>
        <taxon>Strongyloidoidea</taxon>
        <taxon>Steinernematidae</taxon>
        <taxon>Steinernema</taxon>
    </lineage>
</organism>
<dbReference type="EMBL" id="AZBU02000014">
    <property type="protein sequence ID" value="TKR57648.1"/>
    <property type="molecule type" value="Genomic_DNA"/>
</dbReference>
<feature type="region of interest" description="Disordered" evidence="1">
    <location>
        <begin position="44"/>
        <end position="126"/>
    </location>
</feature>
<accession>A0A4U5LP17</accession>
<sequence length="126" mass="14943">MSTHTRSAATFIPSPRFIRAMNCTFYVLEKLDFLSRNYFESVRKRKDKREHAHDIAPVHRSHFSPKNPQNHTRDPQKMALTKRQKRRKCTRRTRPGDSKKRSSLTTFTTKYKNQKKKQKHSSASNP</sequence>
<gene>
    <name evidence="2" type="ORF">L596_030322</name>
</gene>
<reference evidence="2 3" key="2">
    <citation type="journal article" date="2019" name="G3 (Bethesda)">
        <title>Hybrid Assembly of the Genome of the Entomopathogenic Nematode Steinernema carpocapsae Identifies the X-Chromosome.</title>
        <authorList>
            <person name="Serra L."/>
            <person name="Macchietto M."/>
            <person name="Macias-Munoz A."/>
            <person name="McGill C.J."/>
            <person name="Rodriguez I.M."/>
            <person name="Rodriguez B."/>
            <person name="Murad R."/>
            <person name="Mortazavi A."/>
        </authorList>
    </citation>
    <scope>NUCLEOTIDE SEQUENCE [LARGE SCALE GENOMIC DNA]</scope>
    <source>
        <strain evidence="2 3">ALL</strain>
    </source>
</reference>